<dbReference type="Proteomes" id="UP000188268">
    <property type="component" value="Unassembled WGS sequence"/>
</dbReference>
<keyword evidence="3" id="KW-1185">Reference proteome</keyword>
<dbReference type="AlphaFoldDB" id="A0A1R3J077"/>
<evidence type="ECO:0000313" key="2">
    <source>
        <dbReference type="EMBL" id="OMO88228.1"/>
    </source>
</evidence>
<reference evidence="2 3" key="1">
    <citation type="submission" date="2013-09" db="EMBL/GenBank/DDBJ databases">
        <title>Corchorus capsularis genome sequencing.</title>
        <authorList>
            <person name="Alam M."/>
            <person name="Haque M.S."/>
            <person name="Islam M.S."/>
            <person name="Emdad E.M."/>
            <person name="Islam M.M."/>
            <person name="Ahmed B."/>
            <person name="Halim A."/>
            <person name="Hossen Q.M.M."/>
            <person name="Hossain M.Z."/>
            <person name="Ahmed R."/>
            <person name="Khan M.M."/>
            <person name="Islam R."/>
            <person name="Rashid M.M."/>
            <person name="Khan S.A."/>
            <person name="Rahman M.S."/>
            <person name="Alam M."/>
        </authorList>
    </citation>
    <scope>NUCLEOTIDE SEQUENCE [LARGE SCALE GENOMIC DNA]</scope>
    <source>
        <strain evidence="3">cv. CVL-1</strain>
        <tissue evidence="2">Whole seedling</tissue>
    </source>
</reference>
<sequence>MAMKLKLTLPLVLLIVFLTFTLLVSTPEARKFAPNHLRHAIMEPGSPSGGRQGRIRLDKVFEAIDLLGIKDTGPSPGTVGH</sequence>
<accession>A0A1R3J077</accession>
<keyword evidence="1" id="KW-0732">Signal</keyword>
<evidence type="ECO:0000256" key="1">
    <source>
        <dbReference type="SAM" id="SignalP"/>
    </source>
</evidence>
<dbReference type="EMBL" id="AWWV01009055">
    <property type="protein sequence ID" value="OMO88228.1"/>
    <property type="molecule type" value="Genomic_DNA"/>
</dbReference>
<dbReference type="Gramene" id="OMO88228">
    <property type="protein sequence ID" value="OMO88228"/>
    <property type="gene ID" value="CCACVL1_08513"/>
</dbReference>
<comment type="caution">
    <text evidence="2">The sequence shown here is derived from an EMBL/GenBank/DDBJ whole genome shotgun (WGS) entry which is preliminary data.</text>
</comment>
<proteinExistence type="predicted"/>
<protein>
    <submittedName>
        <fullName evidence="2">Uncharacterized protein</fullName>
    </submittedName>
</protein>
<name>A0A1R3J077_COCAP</name>
<feature type="signal peptide" evidence="1">
    <location>
        <begin position="1"/>
        <end position="29"/>
    </location>
</feature>
<evidence type="ECO:0000313" key="3">
    <source>
        <dbReference type="Proteomes" id="UP000188268"/>
    </source>
</evidence>
<dbReference type="OMA" id="PNHFPHA"/>
<organism evidence="2 3">
    <name type="scientific">Corchorus capsularis</name>
    <name type="common">Jute</name>
    <dbReference type="NCBI Taxonomy" id="210143"/>
    <lineage>
        <taxon>Eukaryota</taxon>
        <taxon>Viridiplantae</taxon>
        <taxon>Streptophyta</taxon>
        <taxon>Embryophyta</taxon>
        <taxon>Tracheophyta</taxon>
        <taxon>Spermatophyta</taxon>
        <taxon>Magnoliopsida</taxon>
        <taxon>eudicotyledons</taxon>
        <taxon>Gunneridae</taxon>
        <taxon>Pentapetalae</taxon>
        <taxon>rosids</taxon>
        <taxon>malvids</taxon>
        <taxon>Malvales</taxon>
        <taxon>Malvaceae</taxon>
        <taxon>Grewioideae</taxon>
        <taxon>Apeibeae</taxon>
        <taxon>Corchorus</taxon>
    </lineage>
</organism>
<gene>
    <name evidence="2" type="ORF">CCACVL1_08513</name>
</gene>
<dbReference type="OrthoDB" id="973192at2759"/>
<feature type="chain" id="PRO_5013204104" evidence="1">
    <location>
        <begin position="30"/>
        <end position="81"/>
    </location>
</feature>